<organism evidence="3 4">
    <name type="scientific">Dunaliella salina</name>
    <name type="common">Green alga</name>
    <name type="synonym">Protococcus salinus</name>
    <dbReference type="NCBI Taxonomy" id="3046"/>
    <lineage>
        <taxon>Eukaryota</taxon>
        <taxon>Viridiplantae</taxon>
        <taxon>Chlorophyta</taxon>
        <taxon>core chlorophytes</taxon>
        <taxon>Chlorophyceae</taxon>
        <taxon>CS clade</taxon>
        <taxon>Chlamydomonadales</taxon>
        <taxon>Dunaliellaceae</taxon>
        <taxon>Dunaliella</taxon>
    </lineage>
</organism>
<evidence type="ECO:0000313" key="4">
    <source>
        <dbReference type="Proteomes" id="UP000815325"/>
    </source>
</evidence>
<sequence>MELQELHASVGVIPQAEQTHRGRRKGSKSSLEEGSSPPSPAGAACAHHGGVLLPPTSSSCDPPARFAAFPKQANTPRIHTVVFHGRTGADNGNILSEQHALDGAQRVPAFEHLWHVLVDMVKELKAGCQGLRLISCEGHELLPGSFCLTWPSCQDTCMAAGIRSLLARWYPPFNRRECHKVLGPLHLQRACATAWASLEAQSAQRGASGEVVSLVCSVVGQQPCLDMHAHMQAQHREGKAQLGAAGLPWLVQLQWRASKRPGMQSGQAPHAGECTGCEVVLTDGLGIFLVVLVQHLGLLRARRGGKRTEAFARQEDKRRYERRRAIRAAVAAAQAFQRQHPSQVVHAFAGVCLSHAEGLDIVAPAGGSEAKEQQMKLAHALIPSLRTGPMLNDKNILHSGPFSSPEGQASLLSMLLEGEGERVSLHSRYGRLSSSANSRRPTNLYTSKKHGGSLARAPEEQDWTSTAWLAAGMLSAGLVVCSLGFVIYYRRPSQTFVCNFGVKPALGKSLLGLLRLT</sequence>
<reference evidence="3" key="1">
    <citation type="submission" date="2017-08" db="EMBL/GenBank/DDBJ databases">
        <authorList>
            <person name="Polle J.E."/>
            <person name="Barry K."/>
            <person name="Cushman J."/>
            <person name="Schmutz J."/>
            <person name="Tran D."/>
            <person name="Hathwaick L.T."/>
            <person name="Yim W.C."/>
            <person name="Jenkins J."/>
            <person name="Mckie-Krisberg Z.M."/>
            <person name="Prochnik S."/>
            <person name="Lindquist E."/>
            <person name="Dockter R.B."/>
            <person name="Adam C."/>
            <person name="Molina H."/>
            <person name="Bunkerborg J."/>
            <person name="Jin E."/>
            <person name="Buchheim M."/>
            <person name="Magnuson J."/>
        </authorList>
    </citation>
    <scope>NUCLEOTIDE SEQUENCE</scope>
    <source>
        <strain evidence="3">CCAP 19/18</strain>
    </source>
</reference>
<keyword evidence="2" id="KW-0812">Transmembrane</keyword>
<keyword evidence="2" id="KW-0472">Membrane</keyword>
<feature type="transmembrane region" description="Helical" evidence="2">
    <location>
        <begin position="467"/>
        <end position="489"/>
    </location>
</feature>
<evidence type="ECO:0000256" key="2">
    <source>
        <dbReference type="SAM" id="Phobius"/>
    </source>
</evidence>
<keyword evidence="2" id="KW-1133">Transmembrane helix</keyword>
<gene>
    <name evidence="3" type="ORF">DUNSADRAFT_9681</name>
</gene>
<protein>
    <submittedName>
        <fullName evidence="3">Uncharacterized protein</fullName>
    </submittedName>
</protein>
<proteinExistence type="predicted"/>
<feature type="region of interest" description="Disordered" evidence="1">
    <location>
        <begin position="1"/>
        <end position="48"/>
    </location>
</feature>
<dbReference type="EMBL" id="MU069786">
    <property type="protein sequence ID" value="KAF5833886.1"/>
    <property type="molecule type" value="Genomic_DNA"/>
</dbReference>
<evidence type="ECO:0000313" key="3">
    <source>
        <dbReference type="EMBL" id="KAF5833886.1"/>
    </source>
</evidence>
<feature type="compositionally biased region" description="Polar residues" evidence="1">
    <location>
        <begin position="432"/>
        <end position="446"/>
    </location>
</feature>
<comment type="caution">
    <text evidence="3">The sequence shown here is derived from an EMBL/GenBank/DDBJ whole genome shotgun (WGS) entry which is preliminary data.</text>
</comment>
<dbReference type="Proteomes" id="UP000815325">
    <property type="component" value="Unassembled WGS sequence"/>
</dbReference>
<name>A0ABQ7GH08_DUNSA</name>
<keyword evidence="4" id="KW-1185">Reference proteome</keyword>
<feature type="compositionally biased region" description="Low complexity" evidence="1">
    <location>
        <begin position="28"/>
        <end position="44"/>
    </location>
</feature>
<accession>A0ABQ7GH08</accession>
<evidence type="ECO:0000256" key="1">
    <source>
        <dbReference type="SAM" id="MobiDB-lite"/>
    </source>
</evidence>
<feature type="region of interest" description="Disordered" evidence="1">
    <location>
        <begin position="430"/>
        <end position="458"/>
    </location>
</feature>